<name>A0A518FVS4_9PLAN</name>
<dbReference type="Proteomes" id="UP000320839">
    <property type="component" value="Chromosome"/>
</dbReference>
<organism evidence="5 6">
    <name type="scientific">Gimesia panareensis</name>
    <dbReference type="NCBI Taxonomy" id="2527978"/>
    <lineage>
        <taxon>Bacteria</taxon>
        <taxon>Pseudomonadati</taxon>
        <taxon>Planctomycetota</taxon>
        <taxon>Planctomycetia</taxon>
        <taxon>Planctomycetales</taxon>
        <taxon>Planctomycetaceae</taxon>
        <taxon>Gimesia</taxon>
    </lineage>
</organism>
<dbReference type="RefSeq" id="WP_232105552.1">
    <property type="nucleotide sequence ID" value="NZ_CP036317.1"/>
</dbReference>
<dbReference type="EMBL" id="CP036317">
    <property type="protein sequence ID" value="QDV20444.1"/>
    <property type="molecule type" value="Genomic_DNA"/>
</dbReference>
<dbReference type="AlphaFoldDB" id="A0A518FVS4"/>
<dbReference type="InterPro" id="IPR022655">
    <property type="entry name" value="DUF1553"/>
</dbReference>
<gene>
    <name evidence="5" type="ORF">Pan153_51190</name>
</gene>
<evidence type="ECO:0000313" key="5">
    <source>
        <dbReference type="EMBL" id="QDV20444.1"/>
    </source>
</evidence>
<keyword evidence="1" id="KW-0732">Signal</keyword>
<proteinExistence type="predicted"/>
<evidence type="ECO:0000259" key="2">
    <source>
        <dbReference type="Pfam" id="PF07583"/>
    </source>
</evidence>
<feature type="chain" id="PRO_5021841528" evidence="1">
    <location>
        <begin position="29"/>
        <end position="923"/>
    </location>
</feature>
<dbReference type="InterPro" id="IPR011429">
    <property type="entry name" value="Cyt_c_Planctomycete-type"/>
</dbReference>
<dbReference type="InterPro" id="IPR011444">
    <property type="entry name" value="DUF1549"/>
</dbReference>
<dbReference type="PANTHER" id="PTHR35889:SF3">
    <property type="entry name" value="F-BOX DOMAIN-CONTAINING PROTEIN"/>
    <property type="match status" value="1"/>
</dbReference>
<feature type="domain" description="Cytochrome C Planctomycete-type" evidence="4">
    <location>
        <begin position="52"/>
        <end position="106"/>
    </location>
</feature>
<dbReference type="PANTHER" id="PTHR35889">
    <property type="entry name" value="CYCLOINULO-OLIGOSACCHARIDE FRUCTANOTRANSFERASE-RELATED"/>
    <property type="match status" value="1"/>
</dbReference>
<evidence type="ECO:0000313" key="6">
    <source>
        <dbReference type="Proteomes" id="UP000320839"/>
    </source>
</evidence>
<feature type="domain" description="Cytochrome C Planctomycete-type" evidence="4">
    <location>
        <begin position="153"/>
        <end position="200"/>
    </location>
</feature>
<dbReference type="Pfam" id="PF07583">
    <property type="entry name" value="PSCyt2"/>
    <property type="match status" value="1"/>
</dbReference>
<feature type="signal peptide" evidence="1">
    <location>
        <begin position="1"/>
        <end position="28"/>
    </location>
</feature>
<sequence precursor="true">MRVSRRSSIGLLCNCLIVCLLFSGMAEAAETPVSSKAVVYEDAVLPLFQKHCVKCHSQKNRKAEFDLSSIAGLLKGGESGAGLVAGKPDESLLYDYLHEGLMPPEEETPLSKTEIETVRLWISSGLKFKAVPQTIADNRLSQHDVIPILYRRCVMCHGPEYQEGELDLRSKAKMLTGGKAGPAVIAGKPDESLLVKYIVEKTCPPKAEISRAGIEPMPAEELDTVKAWIADGLHVEEQTERFRLDQDPLVTTEDRQFWSFQPPQQVAPPTVKHQSLVKNPIDAFLLQKLEAADLTYAPEADLRTLIRRATYTLTGLPPTQAEVNAFLSDKSPDAYETLIDRLLASPRYAEKWGQFWLDLAGYADSEGKRSADLIRKYAYRYRDYVIRSFGEDKPYDVFLTEQLAGDELVDHQNPEEVTPELIEKVVATGFLRMAPDGTSANPVNRVTDRLEVISDELDVMYRSVLGLTMNCARCHSHKYDPIPQRDYYRSMAIFKGAYDEYDWMTPQPFSNQWKRARSRLLTLIPKDEQAAIDQHNAPIEAKITDVEQKLKDKKLDKAEKKKLDKQLKDLKATLKNPEMIRALWDRGRPSPTYIYRRGDEMQPTRPVEPGPPSAIAEGISPYRIDPATQNASKTGRRLAFARWLTQPDHPLTSRVIVNRIWHKHFGTGLVKSIDNFGALGTPPSHPELLDWLAVQFVHEGWQFKKLHRLIMTSQAYRQSSEVTPLLEEKDPENELLSRMPLRRLEAEELRDALLFTAGELDETKYGQPDAVDVRKDGLVTAKRTDDGWRRSVYIRHRRKEMPTFLEVFDLPQMNPNCTERKISNVVSQPLLLVNNNMVHELAVYFANRVRQEVGDDPAAQIQAAYRIAFQRPPSTDELELALKSLNLLNLPAETDSGKESAATDGFAEYCHVLLNSAEFLYID</sequence>
<reference evidence="5 6" key="1">
    <citation type="submission" date="2019-02" db="EMBL/GenBank/DDBJ databases">
        <title>Deep-cultivation of Planctomycetes and their phenomic and genomic characterization uncovers novel biology.</title>
        <authorList>
            <person name="Wiegand S."/>
            <person name="Jogler M."/>
            <person name="Boedeker C."/>
            <person name="Pinto D."/>
            <person name="Vollmers J."/>
            <person name="Rivas-Marin E."/>
            <person name="Kohn T."/>
            <person name="Peeters S.H."/>
            <person name="Heuer A."/>
            <person name="Rast P."/>
            <person name="Oberbeckmann S."/>
            <person name="Bunk B."/>
            <person name="Jeske O."/>
            <person name="Meyerdierks A."/>
            <person name="Storesund J.E."/>
            <person name="Kallscheuer N."/>
            <person name="Luecker S."/>
            <person name="Lage O.M."/>
            <person name="Pohl T."/>
            <person name="Merkel B.J."/>
            <person name="Hornburger P."/>
            <person name="Mueller R.-W."/>
            <person name="Bruemmer F."/>
            <person name="Labrenz M."/>
            <person name="Spormann A.M."/>
            <person name="Op den Camp H."/>
            <person name="Overmann J."/>
            <person name="Amann R."/>
            <person name="Jetten M.S.M."/>
            <person name="Mascher T."/>
            <person name="Medema M.H."/>
            <person name="Devos D.P."/>
            <person name="Kaster A.-K."/>
            <person name="Ovreas L."/>
            <person name="Rohde M."/>
            <person name="Galperin M.Y."/>
            <person name="Jogler C."/>
        </authorList>
    </citation>
    <scope>NUCLEOTIDE SEQUENCE [LARGE SCALE GENOMIC DNA]</scope>
    <source>
        <strain evidence="5 6">Pan153</strain>
    </source>
</reference>
<dbReference type="Pfam" id="PF07635">
    <property type="entry name" value="PSCyt1"/>
    <property type="match status" value="2"/>
</dbReference>
<protein>
    <submittedName>
        <fullName evidence="5">Planctomycete cytochrome C</fullName>
    </submittedName>
</protein>
<feature type="domain" description="DUF1549" evidence="2">
    <location>
        <begin position="280"/>
        <end position="496"/>
    </location>
</feature>
<evidence type="ECO:0000259" key="4">
    <source>
        <dbReference type="Pfam" id="PF07635"/>
    </source>
</evidence>
<evidence type="ECO:0000256" key="1">
    <source>
        <dbReference type="SAM" id="SignalP"/>
    </source>
</evidence>
<accession>A0A518FVS4</accession>
<feature type="domain" description="DUF1553" evidence="3">
    <location>
        <begin position="636"/>
        <end position="883"/>
    </location>
</feature>
<evidence type="ECO:0000259" key="3">
    <source>
        <dbReference type="Pfam" id="PF07587"/>
    </source>
</evidence>
<dbReference type="Pfam" id="PF07587">
    <property type="entry name" value="PSD1"/>
    <property type="match status" value="1"/>
</dbReference>